<comment type="similarity">
    <text evidence="2 6">Belongs to the peroxisomal membrane protein PXMP2/4 family.</text>
</comment>
<dbReference type="AlphaFoldDB" id="A0AAV2G0C0"/>
<accession>A0AAV2G0C0</accession>
<evidence type="ECO:0000313" key="7">
    <source>
        <dbReference type="EMBL" id="CAL1404070.1"/>
    </source>
</evidence>
<reference evidence="7 8" key="1">
    <citation type="submission" date="2024-04" db="EMBL/GenBank/DDBJ databases">
        <authorList>
            <person name="Fracassetti M."/>
        </authorList>
    </citation>
    <scope>NUCLEOTIDE SEQUENCE [LARGE SCALE GENOMIC DNA]</scope>
</reference>
<keyword evidence="8" id="KW-1185">Reference proteome</keyword>
<comment type="subcellular location">
    <subcellularLocation>
        <location evidence="1">Membrane</location>
        <topology evidence="1">Multi-pass membrane protein</topology>
    </subcellularLocation>
</comment>
<dbReference type="InterPro" id="IPR007248">
    <property type="entry name" value="Mpv17_PMP22"/>
</dbReference>
<dbReference type="GO" id="GO:0005737">
    <property type="term" value="C:cytoplasm"/>
    <property type="evidence" value="ECO:0007669"/>
    <property type="project" value="TreeGrafter"/>
</dbReference>
<evidence type="ECO:0000256" key="2">
    <source>
        <dbReference type="ARBA" id="ARBA00006824"/>
    </source>
</evidence>
<dbReference type="Proteomes" id="UP001497516">
    <property type="component" value="Chromosome 7"/>
</dbReference>
<gene>
    <name evidence="7" type="ORF">LTRI10_LOCUS43956</name>
</gene>
<evidence type="ECO:0000256" key="5">
    <source>
        <dbReference type="ARBA" id="ARBA00023136"/>
    </source>
</evidence>
<proteinExistence type="inferred from homology"/>
<dbReference type="Pfam" id="PF04117">
    <property type="entry name" value="Mpv17_PMP22"/>
    <property type="match status" value="1"/>
</dbReference>
<keyword evidence="4" id="KW-1133">Transmembrane helix</keyword>
<dbReference type="GO" id="GO:0016020">
    <property type="term" value="C:membrane"/>
    <property type="evidence" value="ECO:0007669"/>
    <property type="project" value="UniProtKB-SubCell"/>
</dbReference>
<evidence type="ECO:0000313" key="8">
    <source>
        <dbReference type="Proteomes" id="UP001497516"/>
    </source>
</evidence>
<evidence type="ECO:0000256" key="1">
    <source>
        <dbReference type="ARBA" id="ARBA00004141"/>
    </source>
</evidence>
<name>A0AAV2G0C0_9ROSI</name>
<evidence type="ECO:0000256" key="3">
    <source>
        <dbReference type="ARBA" id="ARBA00022692"/>
    </source>
</evidence>
<evidence type="ECO:0000256" key="6">
    <source>
        <dbReference type="RuleBase" id="RU363053"/>
    </source>
</evidence>
<organism evidence="7 8">
    <name type="scientific">Linum trigynum</name>
    <dbReference type="NCBI Taxonomy" id="586398"/>
    <lineage>
        <taxon>Eukaryota</taxon>
        <taxon>Viridiplantae</taxon>
        <taxon>Streptophyta</taxon>
        <taxon>Embryophyta</taxon>
        <taxon>Tracheophyta</taxon>
        <taxon>Spermatophyta</taxon>
        <taxon>Magnoliopsida</taxon>
        <taxon>eudicotyledons</taxon>
        <taxon>Gunneridae</taxon>
        <taxon>Pentapetalae</taxon>
        <taxon>rosids</taxon>
        <taxon>fabids</taxon>
        <taxon>Malpighiales</taxon>
        <taxon>Linaceae</taxon>
        <taxon>Linum</taxon>
    </lineage>
</organism>
<dbReference type="PANTHER" id="PTHR11266:SF18">
    <property type="entry name" value="OS12G0508100 PROTEIN"/>
    <property type="match status" value="1"/>
</dbReference>
<keyword evidence="5" id="KW-0472">Membrane</keyword>
<dbReference type="PANTHER" id="PTHR11266">
    <property type="entry name" value="PEROXISOMAL MEMBRANE PROTEIN 2, PXMP2 MPV17"/>
    <property type="match status" value="1"/>
</dbReference>
<evidence type="ECO:0000256" key="4">
    <source>
        <dbReference type="ARBA" id="ARBA00022989"/>
    </source>
</evidence>
<dbReference type="EMBL" id="OZ034820">
    <property type="protein sequence ID" value="CAL1404070.1"/>
    <property type="molecule type" value="Genomic_DNA"/>
</dbReference>
<protein>
    <submittedName>
        <fullName evidence="7">Uncharacterized protein</fullName>
    </submittedName>
</protein>
<sequence>MATKPSLLFRVLRSHIAGPTAATTVHGVLLRKSQSRAHYNYHPSHHNLFRKSRDHQSTKLTNGFSPSSLIISSPFSSSSSPAAFVSWYLGMVKSRPIFTKSVTTSLVYMAADLSSQTMSIIKSSTEGGLRIEAYEVARMAGFGLLVLGPSLHFWFNFMSKLIPRRDLVATLKKTAVGQAAFAPIMTAVFFTTNAGLQGESGGEIVARLKRDLIPAIVDGAIYWTLCDFVTFKFVPVHLQPLVSNSFTYLWSVYMTYMASKEKVAAPAPTSTQLL</sequence>
<keyword evidence="3" id="KW-0812">Transmembrane</keyword>